<dbReference type="SUPFAM" id="SSF82771">
    <property type="entry name" value="GIY-YIG endonuclease"/>
    <property type="match status" value="1"/>
</dbReference>
<dbReference type="Pfam" id="PF01541">
    <property type="entry name" value="GIY-YIG"/>
    <property type="match status" value="1"/>
</dbReference>
<protein>
    <submittedName>
        <fullName evidence="3">Excinuclease ABC subunit C</fullName>
    </submittedName>
</protein>
<dbReference type="InterPro" id="IPR035901">
    <property type="entry name" value="GIY-YIG_endonuc_sf"/>
</dbReference>
<dbReference type="PROSITE" id="PS50164">
    <property type="entry name" value="GIY_YIG"/>
    <property type="match status" value="1"/>
</dbReference>
<feature type="domain" description="GIY-YIG" evidence="2">
    <location>
        <begin position="1"/>
        <end position="81"/>
    </location>
</feature>
<organism evidence="3 4">
    <name type="scientific">Candidatus Roizmanbacteria bacterium RIFCSPHIGHO2_01_FULL_39_8</name>
    <dbReference type="NCBI Taxonomy" id="1802033"/>
    <lineage>
        <taxon>Bacteria</taxon>
        <taxon>Candidatus Roizmaniibacteriota</taxon>
    </lineage>
</organism>
<dbReference type="EMBL" id="MFZI01000069">
    <property type="protein sequence ID" value="OGK18522.1"/>
    <property type="molecule type" value="Genomic_DNA"/>
</dbReference>
<evidence type="ECO:0000313" key="4">
    <source>
        <dbReference type="Proteomes" id="UP000177026"/>
    </source>
</evidence>
<dbReference type="CDD" id="cd10449">
    <property type="entry name" value="GIY-YIG_SLX1_like"/>
    <property type="match status" value="1"/>
</dbReference>
<comment type="similarity">
    <text evidence="1">Belongs to the UPF0213 family.</text>
</comment>
<dbReference type="InterPro" id="IPR000305">
    <property type="entry name" value="GIY-YIG_endonuc"/>
</dbReference>
<dbReference type="InterPro" id="IPR050190">
    <property type="entry name" value="UPF0213_domain"/>
</dbReference>
<gene>
    <name evidence="3" type="ORF">A2866_00940</name>
</gene>
<comment type="caution">
    <text evidence="3">The sequence shown here is derived from an EMBL/GenBank/DDBJ whole genome shotgun (WGS) entry which is preliminary data.</text>
</comment>
<sequence>MYYIYVLRSLRDNKLYTGYNSNLKQRFEEHTKGKIEVTKHRRPFILIYYEAFLNQQDVTAREKFLKTQWGRNFLRRILKNYWTKMDS</sequence>
<reference evidence="3 4" key="1">
    <citation type="journal article" date="2016" name="Nat. Commun.">
        <title>Thousands of microbial genomes shed light on interconnected biogeochemical processes in an aquifer system.</title>
        <authorList>
            <person name="Anantharaman K."/>
            <person name="Brown C.T."/>
            <person name="Hug L.A."/>
            <person name="Sharon I."/>
            <person name="Castelle C.J."/>
            <person name="Probst A.J."/>
            <person name="Thomas B.C."/>
            <person name="Singh A."/>
            <person name="Wilkins M.J."/>
            <person name="Karaoz U."/>
            <person name="Brodie E.L."/>
            <person name="Williams K.H."/>
            <person name="Hubbard S.S."/>
            <person name="Banfield J.F."/>
        </authorList>
    </citation>
    <scope>NUCLEOTIDE SEQUENCE [LARGE SCALE GENOMIC DNA]</scope>
</reference>
<evidence type="ECO:0000259" key="2">
    <source>
        <dbReference type="PROSITE" id="PS50164"/>
    </source>
</evidence>
<name>A0A1F7GIZ4_9BACT</name>
<accession>A0A1F7GIZ4</accession>
<dbReference type="AlphaFoldDB" id="A0A1F7GIZ4"/>
<dbReference type="Proteomes" id="UP000177026">
    <property type="component" value="Unassembled WGS sequence"/>
</dbReference>
<dbReference type="PANTHER" id="PTHR34477">
    <property type="entry name" value="UPF0213 PROTEIN YHBQ"/>
    <property type="match status" value="1"/>
</dbReference>
<proteinExistence type="inferred from homology"/>
<dbReference type="PANTHER" id="PTHR34477:SF5">
    <property type="entry name" value="BSL5627 PROTEIN"/>
    <property type="match status" value="1"/>
</dbReference>
<evidence type="ECO:0000256" key="1">
    <source>
        <dbReference type="ARBA" id="ARBA00007435"/>
    </source>
</evidence>
<dbReference type="Gene3D" id="3.40.1440.10">
    <property type="entry name" value="GIY-YIG endonuclease"/>
    <property type="match status" value="1"/>
</dbReference>
<evidence type="ECO:0000313" key="3">
    <source>
        <dbReference type="EMBL" id="OGK18522.1"/>
    </source>
</evidence>